<protein>
    <recommendedName>
        <fullName evidence="5">DUF485 domain-containing protein</fullName>
    </recommendedName>
</protein>
<gene>
    <name evidence="3" type="ORF">QOL99_09870</name>
</gene>
<sequence>MTRSDTPRPDLQEPTSPRPELQHRDTRISELPSQPRTGPPPVSRPRPRYAQRSLILGVLFAFCLVFWTIQLFVLMTALDAALGGERELLWPSAISSVLLAALTVWLVRLIPQEPRTDD</sequence>
<evidence type="ECO:0000256" key="2">
    <source>
        <dbReference type="SAM" id="Phobius"/>
    </source>
</evidence>
<feature type="transmembrane region" description="Helical" evidence="2">
    <location>
        <begin position="54"/>
        <end position="76"/>
    </location>
</feature>
<keyword evidence="4" id="KW-1185">Reference proteome</keyword>
<organism evidence="3 4">
    <name type="scientific">Deinococcus rhizophilus</name>
    <dbReference type="NCBI Taxonomy" id="3049544"/>
    <lineage>
        <taxon>Bacteria</taxon>
        <taxon>Thermotogati</taxon>
        <taxon>Deinococcota</taxon>
        <taxon>Deinococci</taxon>
        <taxon>Deinococcales</taxon>
        <taxon>Deinococcaceae</taxon>
        <taxon>Deinococcus</taxon>
    </lineage>
</organism>
<feature type="compositionally biased region" description="Basic and acidic residues" evidence="1">
    <location>
        <begin position="1"/>
        <end position="11"/>
    </location>
</feature>
<feature type="region of interest" description="Disordered" evidence="1">
    <location>
        <begin position="1"/>
        <end position="46"/>
    </location>
</feature>
<evidence type="ECO:0008006" key="5">
    <source>
        <dbReference type="Google" id="ProtNLM"/>
    </source>
</evidence>
<dbReference type="InterPro" id="IPR046643">
    <property type="entry name" value="DUF6755"/>
</dbReference>
<evidence type="ECO:0000313" key="4">
    <source>
        <dbReference type="Proteomes" id="UP001302059"/>
    </source>
</evidence>
<dbReference type="Proteomes" id="UP001302059">
    <property type="component" value="Unassembled WGS sequence"/>
</dbReference>
<name>A0ABT7JHC2_9DEIO</name>
<keyword evidence="2" id="KW-0812">Transmembrane</keyword>
<keyword evidence="2" id="KW-0472">Membrane</keyword>
<evidence type="ECO:0000256" key="1">
    <source>
        <dbReference type="SAM" id="MobiDB-lite"/>
    </source>
</evidence>
<proteinExistence type="predicted"/>
<reference evidence="3 4" key="1">
    <citation type="submission" date="2023-05" db="EMBL/GenBank/DDBJ databases">
        <authorList>
            <person name="Gao F."/>
        </authorList>
    </citation>
    <scope>NUCLEOTIDE SEQUENCE [LARGE SCALE GENOMIC DNA]</scope>
    <source>
        <strain evidence="3 4">MIMF12</strain>
    </source>
</reference>
<keyword evidence="2" id="KW-1133">Transmembrane helix</keyword>
<comment type="caution">
    <text evidence="3">The sequence shown here is derived from an EMBL/GenBank/DDBJ whole genome shotgun (WGS) entry which is preliminary data.</text>
</comment>
<dbReference type="EMBL" id="JASNGB010000082">
    <property type="protein sequence ID" value="MDL2344460.1"/>
    <property type="molecule type" value="Genomic_DNA"/>
</dbReference>
<dbReference type="RefSeq" id="WP_285523437.1">
    <property type="nucleotide sequence ID" value="NZ_JASNGB010000082.1"/>
</dbReference>
<evidence type="ECO:0000313" key="3">
    <source>
        <dbReference type="EMBL" id="MDL2344460.1"/>
    </source>
</evidence>
<feature type="transmembrane region" description="Helical" evidence="2">
    <location>
        <begin position="88"/>
        <end position="107"/>
    </location>
</feature>
<accession>A0ABT7JHC2</accession>
<dbReference type="Pfam" id="PF20540">
    <property type="entry name" value="DUF6755"/>
    <property type="match status" value="1"/>
</dbReference>